<dbReference type="PANTHER" id="PTHR33840:SF1">
    <property type="entry name" value="TLE1 PHOSPHOLIPASE DOMAIN-CONTAINING PROTEIN"/>
    <property type="match status" value="1"/>
</dbReference>
<dbReference type="Proteomes" id="UP000503462">
    <property type="component" value="Chromosome 1"/>
</dbReference>
<dbReference type="Pfam" id="PF09994">
    <property type="entry name" value="T6SS_Tle1-like_cat"/>
    <property type="match status" value="1"/>
</dbReference>
<evidence type="ECO:0000313" key="2">
    <source>
        <dbReference type="EMBL" id="QIW96566.1"/>
    </source>
</evidence>
<sequence>MAQATADANVGPSADSLPVSANVKVPKKLIVCCDGTWQDSDNTPQRPTNITRICRAISGTDDSHHQQIVYYQAGIGTGIGLTNHIINGATGRGLAEHIREAYVFLASNYAEHDDLVLRDSIFLGGYSRGAYTARSIGGLLGAVGLLKKTAMQYFYDIFLDWEHAGEKHYKPRFFNAYFSDEAERKKYKPNDALAHVEGAENIDKYMDEYRRQLVLLGLSQEVKIKSIGVFETVGALGIPVNPVLQRILPFLPSFFREYSWFDTRLGSHVESGFQALALDEKRAPFHPAVWEKPDMDNSVILEQVWFPGSHANVGGGGHAGTGISDLTICWMMDHLAGHTLPPEKEFNSLDWIKFDDAYIEKFYSQRVEAYNKMVADGKATSPFRGWSLGLIYNSFQFPQNLIGKRVRTPGQYHFTSYITGREDPNKPLRNTNEFVHASVRARIHLGGRAPEPDWNTAFPWGFNILPRISQAYYWITGALGGRFWPKYNPQARGQPLQNWRLLDEHVDHKQTQADASTVDDTGRIYWQYIGKKKNPEHRELPEARLGKYELLLLSKDKNWDAIVVDDDGWVKKIWKRALHDLRRASTA</sequence>
<dbReference type="OrthoDB" id="3057168at2759"/>
<reference evidence="2 3" key="1">
    <citation type="journal article" date="2016" name="Sci. Rep.">
        <title>Peltaster fructicola genome reveals evolution from an invasive phytopathogen to an ectophytic parasite.</title>
        <authorList>
            <person name="Xu C."/>
            <person name="Chen H."/>
            <person name="Gleason M.L."/>
            <person name="Xu J.R."/>
            <person name="Liu H."/>
            <person name="Zhang R."/>
            <person name="Sun G."/>
        </authorList>
    </citation>
    <scope>NUCLEOTIDE SEQUENCE [LARGE SCALE GENOMIC DNA]</scope>
    <source>
        <strain evidence="2 3">LNHT1506</strain>
    </source>
</reference>
<evidence type="ECO:0000313" key="3">
    <source>
        <dbReference type="Proteomes" id="UP000503462"/>
    </source>
</evidence>
<evidence type="ECO:0000259" key="1">
    <source>
        <dbReference type="Pfam" id="PF09994"/>
    </source>
</evidence>
<dbReference type="AlphaFoldDB" id="A0A6H0XP82"/>
<feature type="domain" description="T6SS Phospholipase effector Tle1-like catalytic" evidence="1">
    <location>
        <begin position="27"/>
        <end position="333"/>
    </location>
</feature>
<dbReference type="EMBL" id="CP051139">
    <property type="protein sequence ID" value="QIW96566.1"/>
    <property type="molecule type" value="Genomic_DNA"/>
</dbReference>
<organism evidence="2 3">
    <name type="scientific">Peltaster fructicola</name>
    <dbReference type="NCBI Taxonomy" id="286661"/>
    <lineage>
        <taxon>Eukaryota</taxon>
        <taxon>Fungi</taxon>
        <taxon>Dikarya</taxon>
        <taxon>Ascomycota</taxon>
        <taxon>Pezizomycotina</taxon>
        <taxon>Dothideomycetes</taxon>
        <taxon>Dothideomycetes incertae sedis</taxon>
        <taxon>Peltaster</taxon>
    </lineage>
</organism>
<keyword evidence="3" id="KW-1185">Reference proteome</keyword>
<gene>
    <name evidence="2" type="ORF">AMS68_002084</name>
</gene>
<protein>
    <recommendedName>
        <fullName evidence="1">T6SS Phospholipase effector Tle1-like catalytic domain-containing protein</fullName>
    </recommendedName>
</protein>
<dbReference type="InterPro" id="IPR018712">
    <property type="entry name" value="Tle1-like_cat"/>
</dbReference>
<dbReference type="PANTHER" id="PTHR33840">
    <property type="match status" value="1"/>
</dbReference>
<accession>A0A6H0XP82</accession>
<name>A0A6H0XP82_9PEZI</name>
<proteinExistence type="predicted"/>